<dbReference type="Pfam" id="PF23282">
    <property type="entry name" value="WHD_ROQ1"/>
    <property type="match status" value="1"/>
</dbReference>
<name>A0A922DCL3_CARIL</name>
<dbReference type="GO" id="GO:0007165">
    <property type="term" value="P:signal transduction"/>
    <property type="evidence" value="ECO:0007669"/>
    <property type="project" value="InterPro"/>
</dbReference>
<dbReference type="InterPro" id="IPR011713">
    <property type="entry name" value="Leu-rich_rpt_3"/>
</dbReference>
<comment type="caution">
    <text evidence="6">The sequence shown here is derived from an EMBL/GenBank/DDBJ whole genome shotgun (WGS) entry which is preliminary data.</text>
</comment>
<dbReference type="InterPro" id="IPR044974">
    <property type="entry name" value="Disease_R_plants"/>
</dbReference>
<dbReference type="InterPro" id="IPR045344">
    <property type="entry name" value="C-JID"/>
</dbReference>
<dbReference type="EMBL" id="CM031838">
    <property type="protein sequence ID" value="KAG6677635.1"/>
    <property type="molecule type" value="Genomic_DNA"/>
</dbReference>
<dbReference type="Pfam" id="PF00931">
    <property type="entry name" value="NB-ARC"/>
    <property type="match status" value="1"/>
</dbReference>
<keyword evidence="3" id="KW-0520">NAD</keyword>
<dbReference type="Pfam" id="PF23598">
    <property type="entry name" value="LRR_14"/>
    <property type="match status" value="1"/>
</dbReference>
<reference evidence="6" key="1">
    <citation type="submission" date="2021-01" db="EMBL/GenBank/DDBJ databases">
        <authorList>
            <person name="Lovell J.T."/>
            <person name="Bentley N."/>
            <person name="Bhattarai G."/>
            <person name="Jenkins J.W."/>
            <person name="Sreedasyam A."/>
            <person name="Alarcon Y."/>
            <person name="Bock C."/>
            <person name="Boston L."/>
            <person name="Carlson J."/>
            <person name="Cervantes K."/>
            <person name="Clermont K."/>
            <person name="Krom N."/>
            <person name="Kubenka K."/>
            <person name="Mamidi S."/>
            <person name="Mattison C."/>
            <person name="Monteros M."/>
            <person name="Pisani C."/>
            <person name="Plott C."/>
            <person name="Rajasekar S."/>
            <person name="Rhein H.S."/>
            <person name="Rohla C."/>
            <person name="Song M."/>
            <person name="Hilaire R.S."/>
            <person name="Shu S."/>
            <person name="Wells L."/>
            <person name="Wang X."/>
            <person name="Webber J."/>
            <person name="Heerema R.J."/>
            <person name="Klein P."/>
            <person name="Conner P."/>
            <person name="Grauke L."/>
            <person name="Grimwood J."/>
            <person name="Schmutz J."/>
            <person name="Randall J.J."/>
        </authorList>
    </citation>
    <scope>NUCLEOTIDE SEQUENCE</scope>
    <source>
        <tissue evidence="6">Leaf</tissue>
    </source>
</reference>
<evidence type="ECO:0000256" key="4">
    <source>
        <dbReference type="SAM" id="MobiDB-lite"/>
    </source>
</evidence>
<feature type="region of interest" description="Disordered" evidence="4">
    <location>
        <begin position="1165"/>
        <end position="1193"/>
    </location>
</feature>
<evidence type="ECO:0000256" key="2">
    <source>
        <dbReference type="ARBA" id="ARBA00022737"/>
    </source>
</evidence>
<dbReference type="Pfam" id="PF20160">
    <property type="entry name" value="C-JID"/>
    <property type="match status" value="2"/>
</dbReference>
<dbReference type="InterPro" id="IPR002182">
    <property type="entry name" value="NB-ARC"/>
</dbReference>
<dbReference type="Pfam" id="PF01582">
    <property type="entry name" value="TIR"/>
    <property type="match status" value="1"/>
</dbReference>
<dbReference type="Proteomes" id="UP000811246">
    <property type="component" value="Chromosome 14"/>
</dbReference>
<dbReference type="InterPro" id="IPR055414">
    <property type="entry name" value="LRR_R13L4/SHOC2-like"/>
</dbReference>
<feature type="region of interest" description="Disordered" evidence="4">
    <location>
        <begin position="1"/>
        <end position="21"/>
    </location>
</feature>
<dbReference type="SMART" id="SM00255">
    <property type="entry name" value="TIR"/>
    <property type="match status" value="1"/>
</dbReference>
<accession>A0A922DCL3</accession>
<dbReference type="InterPro" id="IPR058192">
    <property type="entry name" value="WHD_ROQ1-like"/>
</dbReference>
<evidence type="ECO:0000313" key="6">
    <source>
        <dbReference type="EMBL" id="KAG6677635.1"/>
    </source>
</evidence>
<dbReference type="GO" id="GO:0043531">
    <property type="term" value="F:ADP binding"/>
    <property type="evidence" value="ECO:0007669"/>
    <property type="project" value="InterPro"/>
</dbReference>
<proteinExistence type="predicted"/>
<dbReference type="GO" id="GO:0051707">
    <property type="term" value="P:response to other organism"/>
    <property type="evidence" value="ECO:0007669"/>
    <property type="project" value="UniProtKB-ARBA"/>
</dbReference>
<keyword evidence="2" id="KW-0677">Repeat</keyword>
<evidence type="ECO:0000256" key="3">
    <source>
        <dbReference type="ARBA" id="ARBA00023027"/>
    </source>
</evidence>
<evidence type="ECO:0000313" key="7">
    <source>
        <dbReference type="Proteomes" id="UP000811246"/>
    </source>
</evidence>
<sequence>MAFMTTSTDKTALPSSSSSSPTRWKYDVFLSFHGEDTRKSFTAHLYTALEQKGIFTFRDDEKLERGQYISLELLKAIKESKYAIIVFSINYAFSNWCLIELAKIAECMKENRLIVFPVFYHVDPSHIRNQKGTFAEAFVKHGEDPNIHIKKIQTWRAALEEVGNIAGWHLHDRDESTAIKEIIETILSQLNRTCLSISGKLFGIDSPVDQMIKNLHRKNSDGVCFVGICGMGGIGKTTLAEVVFNRIRNQFQATSFIDCVREKSIGYHGLISLQKQLLSQILEEEKINIQDVREGMNMIKNRLFSRKVLIILDDVDKEQQLEALTGNHDWFGPGSRIIITSRDRHLLKRHVDYIYMATVLGHANAMQLFCWKAFKNPYPKENYVDLCKDFVEYANGLPLALKVLGSSLYDRGTNEWESARDKLKENPNREVLDILEIGFHSLGVAERKLFLDIACFFKREIKKDLIIDLLESSDYPPHIDVAILVDKSLLTVCDGNSFSMHDLLQEMGKEIVQRESPEVPGRRSRLWLLEDALETLSNNTGTNVVEGIVLNSSFQKEESLSAETFSKMKRLRLLQICYGQLPEDLSYLSNELRLLEWFGYPLKSFPSSFQPDKLVELRMPCSQIKQLWINVTKCLCKLKLIDLSYSQNLYKMPNFNKIPNLEKLILQECTSLSSIHQSIGVLKRLIVLNLRGCKSLANLPENIGSLECLEELDASETAITRIPSSISLLKNLQNLSFHGCKVSKLKEVFFKNCSRLQALPKLPSGIAFVWAENCTSLNIYSNQIYFWCSNRQEAWCSDNIRCGPSWAAEIPKWFDEQSSSSSVRTMMQYPTLNNNEWMGCALFVIYEVHELETSNFRISERSDTTLDLKDLHQFVCDFETNEGCLKQPLVLNIPKGPFVGPTGFWAYIPYVWFLEQSNIPRKIEKKKQSNFRPDNIVASITTGSPGVEVKNLGMRILYDSKDGKELAETIGRSSLGVKHAKNKVYKYIFPLRASPPWFKDHRFGRSIRIPLPANLYDDIRWIGFAVYACFAVKENPSVSRDSKTCRNFSCLLSTDDGCIQSSTIFPLTRNIFRESHRLLVFHIPRLSFTHKLNQQNSIRALFGTSSSDVEAQVCGMRIVYEHQVEGFIRTVVNCILGSPEGYHQGYKRSLVHQVNSDLPRNVLQAESESGNASGRKTSSNSHSDYSPTSQSHIPKSFCSHSGPLLTFRPCRDLYNSSDWCGIAVCAIFTFLKHSTLVHNRLGLEISRGLTCYFGNDVGWTISIHKNNTESEFTESSWLNQCEFLWLLYIPRVSILDKLKPCNLWKALFVSKSQGLMVQKCGHALVYQENVEEFVQVITHCSSTFPNKSQPVHQFSADDCRNTEENYNDEGETRVSTSSSDHRLRRHIYQGESNSTANACKNSDKQIKDATNFLLKNFEGFNELYIYDRCFPPSEIQKLFSHCSAGPRVTIDFPSNFCNAKDIVGLVLCATFSVPDEHPLDQFLENLESQVPHEYGLICALYPDFMCREFSRLYFPTKEELKWISHLREFNWLFYLPRWWLWNRFKSCHRLTASIASNWRPCLVVQKCAVRVLHQKDAQEMFQIVYHSSVSFFDNWNLFHKDIVREEDCIRPMETFSTEIEECDPMDSGSARNARPTSVQNQVSKTNSTILHESNFKSLLLRIFKGFDPFSASNTCLSDTKIPEWFSHHRGGSSATIQLPSNIHGESNWMGLAVCTTFSVQEHLTVSQDKMNSNVSYRLSCQLDTDIGSLDPPHVFPITEEKFSWFYPHGFIWLSYIPCGSVRDLLGQCRQIQASVVSDCPSLMVLDCGLRLLYKQDSEEFEQTIIKCLTSPFSKMNLILQSVEADTGNDMQNNDVCINSCKWQSSDFDRCSVYNSCFPPCEILEWFNHHSNEPSVTFKLPSNLYEDSNWLGLALCASFSVDKDSAAIIENLETSQELICHLETDIGSVEPLHHVYHPTKEDFMLIQLGMFTWLSYIPRGSLPEWLNQCTRIKASIASDCPNLAVQKCGFRLIHLHDEVEFKQTLRHCVASLSDAWDLIRRTRPADSRQGIKRKRKDGH</sequence>
<evidence type="ECO:0000259" key="5">
    <source>
        <dbReference type="PROSITE" id="PS50104"/>
    </source>
</evidence>
<dbReference type="PANTHER" id="PTHR11017">
    <property type="entry name" value="LEUCINE-RICH REPEAT-CONTAINING PROTEIN"/>
    <property type="match status" value="1"/>
</dbReference>
<protein>
    <recommendedName>
        <fullName evidence="5">TIR domain-containing protein</fullName>
    </recommendedName>
</protein>
<gene>
    <name evidence="6" type="ORF">I3842_14G037700</name>
</gene>
<dbReference type="PANTHER" id="PTHR11017:SF559">
    <property type="entry name" value="DISEASE RESISTANCE PROTEIN CHL1"/>
    <property type="match status" value="1"/>
</dbReference>
<dbReference type="FunFam" id="3.40.50.10140:FF:000007">
    <property type="entry name" value="Disease resistance protein (TIR-NBS-LRR class)"/>
    <property type="match status" value="1"/>
</dbReference>
<dbReference type="Pfam" id="PF07725">
    <property type="entry name" value="LRR_3"/>
    <property type="match status" value="1"/>
</dbReference>
<organism evidence="6 7">
    <name type="scientific">Carya illinoinensis</name>
    <name type="common">Pecan</name>
    <dbReference type="NCBI Taxonomy" id="32201"/>
    <lineage>
        <taxon>Eukaryota</taxon>
        <taxon>Viridiplantae</taxon>
        <taxon>Streptophyta</taxon>
        <taxon>Embryophyta</taxon>
        <taxon>Tracheophyta</taxon>
        <taxon>Spermatophyta</taxon>
        <taxon>Magnoliopsida</taxon>
        <taxon>eudicotyledons</taxon>
        <taxon>Gunneridae</taxon>
        <taxon>Pentapetalae</taxon>
        <taxon>rosids</taxon>
        <taxon>fabids</taxon>
        <taxon>Fagales</taxon>
        <taxon>Juglandaceae</taxon>
        <taxon>Carya</taxon>
    </lineage>
</organism>
<dbReference type="GO" id="GO:0006952">
    <property type="term" value="P:defense response"/>
    <property type="evidence" value="ECO:0007669"/>
    <property type="project" value="InterPro"/>
</dbReference>
<feature type="compositionally biased region" description="Polar residues" evidence="4">
    <location>
        <begin position="1"/>
        <end position="14"/>
    </location>
</feature>
<dbReference type="PROSITE" id="PS50104">
    <property type="entry name" value="TIR"/>
    <property type="match status" value="1"/>
</dbReference>
<keyword evidence="1" id="KW-0433">Leucine-rich repeat</keyword>
<dbReference type="InterPro" id="IPR000157">
    <property type="entry name" value="TIR_dom"/>
</dbReference>
<feature type="domain" description="TIR" evidence="5">
    <location>
        <begin position="24"/>
        <end position="190"/>
    </location>
</feature>
<evidence type="ECO:0000256" key="1">
    <source>
        <dbReference type="ARBA" id="ARBA00022614"/>
    </source>
</evidence>